<gene>
    <name evidence="1" type="ORF">BJ138DRAFT_1131374</name>
</gene>
<organism evidence="1 2">
    <name type="scientific">Hygrophoropsis aurantiaca</name>
    <dbReference type="NCBI Taxonomy" id="72124"/>
    <lineage>
        <taxon>Eukaryota</taxon>
        <taxon>Fungi</taxon>
        <taxon>Dikarya</taxon>
        <taxon>Basidiomycota</taxon>
        <taxon>Agaricomycotina</taxon>
        <taxon>Agaricomycetes</taxon>
        <taxon>Agaricomycetidae</taxon>
        <taxon>Boletales</taxon>
        <taxon>Coniophorineae</taxon>
        <taxon>Hygrophoropsidaceae</taxon>
        <taxon>Hygrophoropsis</taxon>
    </lineage>
</organism>
<comment type="caution">
    <text evidence="1">The sequence shown here is derived from an EMBL/GenBank/DDBJ whole genome shotgun (WGS) entry which is preliminary data.</text>
</comment>
<dbReference type="Proteomes" id="UP000790377">
    <property type="component" value="Unassembled WGS sequence"/>
</dbReference>
<reference evidence="1" key="1">
    <citation type="journal article" date="2021" name="New Phytol.">
        <title>Evolutionary innovations through gain and loss of genes in the ectomycorrhizal Boletales.</title>
        <authorList>
            <person name="Wu G."/>
            <person name="Miyauchi S."/>
            <person name="Morin E."/>
            <person name="Kuo A."/>
            <person name="Drula E."/>
            <person name="Varga T."/>
            <person name="Kohler A."/>
            <person name="Feng B."/>
            <person name="Cao Y."/>
            <person name="Lipzen A."/>
            <person name="Daum C."/>
            <person name="Hundley H."/>
            <person name="Pangilinan J."/>
            <person name="Johnson J."/>
            <person name="Barry K."/>
            <person name="LaButti K."/>
            <person name="Ng V."/>
            <person name="Ahrendt S."/>
            <person name="Min B."/>
            <person name="Choi I.G."/>
            <person name="Park H."/>
            <person name="Plett J.M."/>
            <person name="Magnuson J."/>
            <person name="Spatafora J.W."/>
            <person name="Nagy L.G."/>
            <person name="Henrissat B."/>
            <person name="Grigoriev I.V."/>
            <person name="Yang Z.L."/>
            <person name="Xu J."/>
            <person name="Martin F.M."/>
        </authorList>
    </citation>
    <scope>NUCLEOTIDE SEQUENCE</scope>
    <source>
        <strain evidence="1">ATCC 28755</strain>
    </source>
</reference>
<name>A0ACB7ZRX5_9AGAM</name>
<evidence type="ECO:0000313" key="2">
    <source>
        <dbReference type="Proteomes" id="UP000790377"/>
    </source>
</evidence>
<dbReference type="EMBL" id="MU268973">
    <property type="protein sequence ID" value="KAH7903437.1"/>
    <property type="molecule type" value="Genomic_DNA"/>
</dbReference>
<evidence type="ECO:0000313" key="1">
    <source>
        <dbReference type="EMBL" id="KAH7903437.1"/>
    </source>
</evidence>
<proteinExistence type="predicted"/>
<protein>
    <submittedName>
        <fullName evidence="1">Uncharacterized protein</fullName>
    </submittedName>
</protein>
<sequence length="492" mass="54688">MVNKQIPLVDEENPFYCPDISASSYLATLRHSLHSNASRFQDSSLRTFLWKLGSGCLKKDMSPAWNAQNAQLNEPSQTTSSPLVASPWMQGRGIIPKDPRFDKDDILKLHHAGPYRALKRNFDLSDSSSTDYMRGPTKRRKSSMSVYVSSMDLDSDRNGPIFSVVRSRGEQYGPAAYDVTDKDFILKYGPNVEDETPSHLADLIIRLSLLLPGVGIQRSILDNVHLFQLSHQKIATILANRGLLTEGVLTAIRGTKVEYLDLGPSLSDENGLNLHHATVLRGFRRPGTFTSLTELSFSDARICDSDLAHIQHLPAIRKLKLECTGVGNEAIFLLASLKNTLTFLDLALNPNIDNDAIPVIMLFSKLSYLSLFGTSIDMSGLRRLAALIHEEHRILDIEIPSECEEYLDDLHYRCLLDIEAPLTTEPSAVPLLSDIALMRNLAAHAAVNHSISASGTRTEMTEKLTNILTTRKADLIVRAMFYGDDEDLNEEG</sequence>
<accession>A0ACB7ZRX5</accession>
<keyword evidence="2" id="KW-1185">Reference proteome</keyword>